<dbReference type="InterPro" id="IPR050624">
    <property type="entry name" value="HTH-type_Tx_Regulator"/>
</dbReference>
<dbReference type="AlphaFoldDB" id="A0A8T3VDA7"/>
<feature type="domain" description="HTH tetR-type" evidence="3">
    <location>
        <begin position="1"/>
        <end position="61"/>
    </location>
</feature>
<dbReference type="GO" id="GO:0003677">
    <property type="term" value="F:DNA binding"/>
    <property type="evidence" value="ECO:0007669"/>
    <property type="project" value="UniProtKB-UniRule"/>
</dbReference>
<dbReference type="Pfam" id="PF14278">
    <property type="entry name" value="TetR_C_8"/>
    <property type="match status" value="1"/>
</dbReference>
<dbReference type="RefSeq" id="WP_303737758.1">
    <property type="nucleotide sequence ID" value="NZ_SUTE01000087.1"/>
</dbReference>
<sequence>MKSKAKIVKSLIELMETHEFEEITVKDISELAEVNRSTYYRNFKSKEDIIKYKLESIMDEYMDEFESKTDKTKETYIRTILETFLKHKEFLKIIHNQNQSYILQKVLVNYFGDVLKDTSKKERYQVYYHIGGIYNFTICWIENDMKDQPECLAKIGADITSNIEPYLLN</sequence>
<reference evidence="4" key="1">
    <citation type="submission" date="2019-04" db="EMBL/GenBank/DDBJ databases">
        <title>Evolution of Biomass-Degrading Anaerobic Consortia Revealed by Metagenomics.</title>
        <authorList>
            <person name="Peng X."/>
        </authorList>
    </citation>
    <scope>NUCLEOTIDE SEQUENCE</scope>
    <source>
        <strain evidence="4">SIG12</strain>
    </source>
</reference>
<comment type="caution">
    <text evidence="4">The sequence shown here is derived from an EMBL/GenBank/DDBJ whole genome shotgun (WGS) entry which is preliminary data.</text>
</comment>
<evidence type="ECO:0000256" key="1">
    <source>
        <dbReference type="ARBA" id="ARBA00023125"/>
    </source>
</evidence>
<dbReference type="PANTHER" id="PTHR43479">
    <property type="entry name" value="ACREF/ENVCD OPERON REPRESSOR-RELATED"/>
    <property type="match status" value="1"/>
</dbReference>
<evidence type="ECO:0000313" key="4">
    <source>
        <dbReference type="EMBL" id="MBE6506099.1"/>
    </source>
</evidence>
<dbReference type="PROSITE" id="PS50977">
    <property type="entry name" value="HTH_TETR_2"/>
    <property type="match status" value="1"/>
</dbReference>
<dbReference type="Proteomes" id="UP000762703">
    <property type="component" value="Unassembled WGS sequence"/>
</dbReference>
<dbReference type="Pfam" id="PF00440">
    <property type="entry name" value="TetR_N"/>
    <property type="match status" value="1"/>
</dbReference>
<organism evidence="4 5">
    <name type="scientific">Methanobrevibacter millerae</name>
    <dbReference type="NCBI Taxonomy" id="230361"/>
    <lineage>
        <taxon>Archaea</taxon>
        <taxon>Methanobacteriati</taxon>
        <taxon>Methanobacteriota</taxon>
        <taxon>Methanomada group</taxon>
        <taxon>Methanobacteria</taxon>
        <taxon>Methanobacteriales</taxon>
        <taxon>Methanobacteriaceae</taxon>
        <taxon>Methanobrevibacter</taxon>
    </lineage>
</organism>
<dbReference type="Gene3D" id="1.10.357.10">
    <property type="entry name" value="Tetracycline Repressor, domain 2"/>
    <property type="match status" value="1"/>
</dbReference>
<evidence type="ECO:0000256" key="2">
    <source>
        <dbReference type="PROSITE-ProRule" id="PRU00335"/>
    </source>
</evidence>
<dbReference type="InterPro" id="IPR001647">
    <property type="entry name" value="HTH_TetR"/>
</dbReference>
<protein>
    <submittedName>
        <fullName evidence="4">TetR/AcrR family transcriptional regulator</fullName>
    </submittedName>
</protein>
<dbReference type="PANTHER" id="PTHR43479:SF11">
    <property type="entry name" value="ACREF_ENVCD OPERON REPRESSOR-RELATED"/>
    <property type="match status" value="1"/>
</dbReference>
<evidence type="ECO:0000313" key="5">
    <source>
        <dbReference type="Proteomes" id="UP000762703"/>
    </source>
</evidence>
<proteinExistence type="predicted"/>
<dbReference type="InterPro" id="IPR009057">
    <property type="entry name" value="Homeodomain-like_sf"/>
</dbReference>
<keyword evidence="1 2" id="KW-0238">DNA-binding</keyword>
<gene>
    <name evidence="4" type="ORF">E7Z73_10295</name>
</gene>
<dbReference type="SUPFAM" id="SSF46689">
    <property type="entry name" value="Homeodomain-like"/>
    <property type="match status" value="1"/>
</dbReference>
<feature type="DNA-binding region" description="H-T-H motif" evidence="2">
    <location>
        <begin position="24"/>
        <end position="43"/>
    </location>
</feature>
<accession>A0A8T3VDA7</accession>
<dbReference type="InterPro" id="IPR039532">
    <property type="entry name" value="TetR_C_Firmicutes"/>
</dbReference>
<name>A0A8T3VDA7_9EURY</name>
<dbReference type="EMBL" id="SUTE01000087">
    <property type="protein sequence ID" value="MBE6506099.1"/>
    <property type="molecule type" value="Genomic_DNA"/>
</dbReference>
<evidence type="ECO:0000259" key="3">
    <source>
        <dbReference type="PROSITE" id="PS50977"/>
    </source>
</evidence>